<evidence type="ECO:0000313" key="4">
    <source>
        <dbReference type="Proteomes" id="UP001501436"/>
    </source>
</evidence>
<dbReference type="InterPro" id="IPR013783">
    <property type="entry name" value="Ig-like_fold"/>
</dbReference>
<protein>
    <recommendedName>
        <fullName evidence="2">Type 9 secretion system plug protein N-terminal domain-containing protein</fullName>
    </recommendedName>
</protein>
<evidence type="ECO:0000313" key="3">
    <source>
        <dbReference type="EMBL" id="GAA4921083.1"/>
    </source>
</evidence>
<feature type="domain" description="Type 9 secretion system plug protein N-terminal" evidence="2">
    <location>
        <begin position="31"/>
        <end position="155"/>
    </location>
</feature>
<feature type="chain" id="PRO_5046493418" description="Type 9 secretion system plug protein N-terminal domain-containing protein" evidence="1">
    <location>
        <begin position="20"/>
        <end position="421"/>
    </location>
</feature>
<reference evidence="4" key="1">
    <citation type="journal article" date="2019" name="Int. J. Syst. Evol. Microbiol.">
        <title>The Global Catalogue of Microorganisms (GCM) 10K type strain sequencing project: providing services to taxonomists for standard genome sequencing and annotation.</title>
        <authorList>
            <consortium name="The Broad Institute Genomics Platform"/>
            <consortium name="The Broad Institute Genome Sequencing Center for Infectious Disease"/>
            <person name="Wu L."/>
            <person name="Ma J."/>
        </authorList>
    </citation>
    <scope>NUCLEOTIDE SEQUENCE [LARGE SCALE GENOMIC DNA]</scope>
    <source>
        <strain evidence="4">JCM 18283</strain>
    </source>
</reference>
<dbReference type="Pfam" id="PF17116">
    <property type="entry name" value="T9SS_plug_1st"/>
    <property type="match status" value="1"/>
</dbReference>
<evidence type="ECO:0000259" key="2">
    <source>
        <dbReference type="Pfam" id="PF17116"/>
    </source>
</evidence>
<keyword evidence="4" id="KW-1185">Reference proteome</keyword>
<organism evidence="3 4">
    <name type="scientific">Mucilaginibacter defluvii</name>
    <dbReference type="NCBI Taxonomy" id="1196019"/>
    <lineage>
        <taxon>Bacteria</taxon>
        <taxon>Pseudomonadati</taxon>
        <taxon>Bacteroidota</taxon>
        <taxon>Sphingobacteriia</taxon>
        <taxon>Sphingobacteriales</taxon>
        <taxon>Sphingobacteriaceae</taxon>
        <taxon>Mucilaginibacter</taxon>
    </lineage>
</organism>
<comment type="caution">
    <text evidence="3">The sequence shown here is derived from an EMBL/GenBank/DDBJ whole genome shotgun (WGS) entry which is preliminary data.</text>
</comment>
<name>A0ABP9FX09_9SPHI</name>
<keyword evidence="1" id="KW-0732">Signal</keyword>
<feature type="signal peptide" evidence="1">
    <location>
        <begin position="1"/>
        <end position="19"/>
    </location>
</feature>
<dbReference type="RefSeq" id="WP_345331657.1">
    <property type="nucleotide sequence ID" value="NZ_BAABJI010000002.1"/>
</dbReference>
<dbReference type="Gene3D" id="2.60.40.10">
    <property type="entry name" value="Immunoglobulins"/>
    <property type="match status" value="1"/>
</dbReference>
<dbReference type="InterPro" id="IPR031345">
    <property type="entry name" value="T9SS_Plug_N"/>
</dbReference>
<proteinExistence type="predicted"/>
<accession>A0ABP9FX09</accession>
<gene>
    <name evidence="3" type="ORF">GCM10023313_26110</name>
</gene>
<dbReference type="Proteomes" id="UP001501436">
    <property type="component" value="Unassembled WGS sequence"/>
</dbReference>
<dbReference type="EMBL" id="BAABJI010000002">
    <property type="protein sequence ID" value="GAA4921083.1"/>
    <property type="molecule type" value="Genomic_DNA"/>
</dbReference>
<evidence type="ECO:0000256" key="1">
    <source>
        <dbReference type="SAM" id="SignalP"/>
    </source>
</evidence>
<sequence>MKGLVFFLSVFLFHLTAYAQQYTDSVYRPSIKSIELYNQGKAGSLPVINLNSGDKLVLGFDDLTGQTSNFYYTLEHCDALWNSSRLAPAEYLQSFTEDQIINYKYSSGTYQKYVHYEIIFPNNNVIPKYAGNYILKVYEDGDQQKLVFTRKLYVLNSRVSVSANVVPSNNVQYRQTNQKLNFTVDYGQLRIQNPATDMRVLVMQNYRSDASVLNREPNTIRGTQLVYNNVNTNDFAGRNEFRYFDMRSLKTGAHGINRIYQDTGFSVQLNTDANRNGQPYEFQFDNNGNFFILNQDGTDPRVDADYARVYFSLDARRSAAEGTPYVIGRFNNFKPDANSTLKFDAASGRFTTMLLLKQGVYDYDYVWMDNATKKADDTVIEGSHFETGNDYQLFIYYRPPGARWEELAGLQQISTTKNQNR</sequence>